<dbReference type="Pfam" id="PF00437">
    <property type="entry name" value="T2SSE"/>
    <property type="match status" value="1"/>
</dbReference>
<dbReference type="InterPro" id="IPR050921">
    <property type="entry name" value="T4SS_GSP_E_ATPase"/>
</dbReference>
<dbReference type="PROSITE" id="PS00662">
    <property type="entry name" value="T2SP_E"/>
    <property type="match status" value="1"/>
</dbReference>
<evidence type="ECO:0000259" key="2">
    <source>
        <dbReference type="PROSITE" id="PS00662"/>
    </source>
</evidence>
<accession>A0A7W1XSZ1</accession>
<dbReference type="Proteomes" id="UP000538292">
    <property type="component" value="Unassembled WGS sequence"/>
</dbReference>
<dbReference type="EMBL" id="JACEOL010000033">
    <property type="protein sequence ID" value="MBA4602712.1"/>
    <property type="molecule type" value="Genomic_DNA"/>
</dbReference>
<dbReference type="InterPro" id="IPR003593">
    <property type="entry name" value="AAA+_ATPase"/>
</dbReference>
<dbReference type="SMART" id="SM00382">
    <property type="entry name" value="AAA"/>
    <property type="match status" value="1"/>
</dbReference>
<keyword evidence="4" id="KW-1185">Reference proteome</keyword>
<dbReference type="PANTHER" id="PTHR30486">
    <property type="entry name" value="TWITCHING MOTILITY PROTEIN PILT"/>
    <property type="match status" value="1"/>
</dbReference>
<evidence type="ECO:0000313" key="3">
    <source>
        <dbReference type="EMBL" id="MBA4602712.1"/>
    </source>
</evidence>
<dbReference type="AlphaFoldDB" id="A0A7W1XSZ1"/>
<dbReference type="NCBIfam" id="TIGR01420">
    <property type="entry name" value="pilT_fam"/>
    <property type="match status" value="1"/>
</dbReference>
<dbReference type="Gene3D" id="3.40.50.300">
    <property type="entry name" value="P-loop containing nucleotide triphosphate hydrolases"/>
    <property type="match status" value="1"/>
</dbReference>
<evidence type="ECO:0000313" key="4">
    <source>
        <dbReference type="Proteomes" id="UP000538292"/>
    </source>
</evidence>
<proteinExistence type="inferred from homology"/>
<dbReference type="InterPro" id="IPR006321">
    <property type="entry name" value="PilT/PilU"/>
</dbReference>
<gene>
    <name evidence="3" type="ORF">H2C83_10385</name>
</gene>
<protein>
    <submittedName>
        <fullName evidence="3">PilT/PilU family type 4a pilus ATPase</fullName>
    </submittedName>
</protein>
<comment type="similarity">
    <text evidence="1">Belongs to the GSP E family.</text>
</comment>
<dbReference type="CDD" id="cd01131">
    <property type="entry name" value="PilT"/>
    <property type="match status" value="1"/>
</dbReference>
<dbReference type="PANTHER" id="PTHR30486:SF6">
    <property type="entry name" value="TYPE IV PILUS RETRACTATION ATPASE PILT"/>
    <property type="match status" value="1"/>
</dbReference>
<reference evidence="3 4" key="1">
    <citation type="submission" date="2020-07" db="EMBL/GenBank/DDBJ databases">
        <title>Thermoactinomyces phylogeny.</title>
        <authorList>
            <person name="Dunlap C."/>
        </authorList>
    </citation>
    <scope>NUCLEOTIDE SEQUENCE [LARGE SCALE GENOMIC DNA]</scope>
    <source>
        <strain evidence="3 4">AMNI-1</strain>
    </source>
</reference>
<dbReference type="SUPFAM" id="SSF52540">
    <property type="entry name" value="P-loop containing nucleoside triphosphate hydrolases"/>
    <property type="match status" value="1"/>
</dbReference>
<dbReference type="InterPro" id="IPR001482">
    <property type="entry name" value="T2SS/T4SS_dom"/>
</dbReference>
<dbReference type="Gene3D" id="3.30.450.90">
    <property type="match status" value="1"/>
</dbReference>
<dbReference type="GO" id="GO:0016887">
    <property type="term" value="F:ATP hydrolysis activity"/>
    <property type="evidence" value="ECO:0007669"/>
    <property type="project" value="InterPro"/>
</dbReference>
<evidence type="ECO:0000256" key="1">
    <source>
        <dbReference type="ARBA" id="ARBA00006611"/>
    </source>
</evidence>
<dbReference type="InterPro" id="IPR027417">
    <property type="entry name" value="P-loop_NTPase"/>
</dbReference>
<name>A0A7W1XSZ1_9BACL</name>
<sequence>MLLEEAIHLAAAKNATDLHYIEEEFPYIRVDGKIEVLTGNQRGSRQEIAEFLGIGTEETKEKEAAMSFGRYRIRIHLYQKQKRLALTIRLLPGRIPDSEELQLPPVLKKVIRQAGLFLVTGPTGSGKTTTLASLIQELNRTESLHILTLEDPIEYLHFSDKSLVIQREVGEDINGFAEGMAAALRQGPDVIMIGELRDQKAIQTALHLAETGKLVMATMHAGDVEKAIYRIIDSFSAEEQTLVRSQLAASMLAIVSQKIIRLTCGKRQPAFEVLLNHRSVAHLIRNDQLHQLYTIMQSHQSLGMQTMEMALENLKRAAAHG</sequence>
<feature type="domain" description="Bacterial type II secretion system protein E" evidence="2">
    <location>
        <begin position="184"/>
        <end position="198"/>
    </location>
</feature>
<comment type="caution">
    <text evidence="3">The sequence shown here is derived from an EMBL/GenBank/DDBJ whole genome shotgun (WGS) entry which is preliminary data.</text>
</comment>
<organism evidence="3 4">
    <name type="scientific">Thermoactinomyces mirandus</name>
    <dbReference type="NCBI Taxonomy" id="2756294"/>
    <lineage>
        <taxon>Bacteria</taxon>
        <taxon>Bacillati</taxon>
        <taxon>Bacillota</taxon>
        <taxon>Bacilli</taxon>
        <taxon>Bacillales</taxon>
        <taxon>Thermoactinomycetaceae</taxon>
        <taxon>Thermoactinomyces</taxon>
    </lineage>
</organism>
<dbReference type="GO" id="GO:0005524">
    <property type="term" value="F:ATP binding"/>
    <property type="evidence" value="ECO:0007669"/>
    <property type="project" value="InterPro"/>
</dbReference>